<evidence type="ECO:0000256" key="5">
    <source>
        <dbReference type="ARBA" id="ARBA00047942"/>
    </source>
</evidence>
<dbReference type="EC" id="2.1.1.72" evidence="1"/>
<evidence type="ECO:0000313" key="8">
    <source>
        <dbReference type="Proteomes" id="UP000260823"/>
    </source>
</evidence>
<feature type="domain" description="DNA methylase N-4/N-6" evidence="6">
    <location>
        <begin position="110"/>
        <end position="441"/>
    </location>
</feature>
<dbReference type="GO" id="GO:0032259">
    <property type="term" value="P:methylation"/>
    <property type="evidence" value="ECO:0007669"/>
    <property type="project" value="UniProtKB-KW"/>
</dbReference>
<evidence type="ECO:0000256" key="2">
    <source>
        <dbReference type="ARBA" id="ARBA00022603"/>
    </source>
</evidence>
<dbReference type="AlphaFoldDB" id="A0A3E2NVP0"/>
<protein>
    <recommendedName>
        <fullName evidence="1">site-specific DNA-methyltransferase (adenine-specific)</fullName>
        <ecNumber evidence="1">2.1.1.72</ecNumber>
    </recommendedName>
</protein>
<comment type="catalytic activity">
    <reaction evidence="5">
        <text>a 2'-deoxyadenosine in DNA + S-adenosyl-L-methionine = an N(6)-methyl-2'-deoxyadenosine in DNA + S-adenosyl-L-homocysteine + H(+)</text>
        <dbReference type="Rhea" id="RHEA:15197"/>
        <dbReference type="Rhea" id="RHEA-COMP:12418"/>
        <dbReference type="Rhea" id="RHEA-COMP:12419"/>
        <dbReference type="ChEBI" id="CHEBI:15378"/>
        <dbReference type="ChEBI" id="CHEBI:57856"/>
        <dbReference type="ChEBI" id="CHEBI:59789"/>
        <dbReference type="ChEBI" id="CHEBI:90615"/>
        <dbReference type="ChEBI" id="CHEBI:90616"/>
        <dbReference type="EC" id="2.1.1.72"/>
    </reaction>
</comment>
<dbReference type="Gene3D" id="3.40.50.150">
    <property type="entry name" value="Vaccinia Virus protein VP39"/>
    <property type="match status" value="1"/>
</dbReference>
<dbReference type="OrthoDB" id="9800801at2"/>
<accession>A0A3E2NVP0</accession>
<evidence type="ECO:0000256" key="3">
    <source>
        <dbReference type="ARBA" id="ARBA00022679"/>
    </source>
</evidence>
<proteinExistence type="predicted"/>
<comment type="caution">
    <text evidence="7">The sequence shown here is derived from an EMBL/GenBank/DDBJ whole genome shotgun (WGS) entry which is preliminary data.</text>
</comment>
<dbReference type="GO" id="GO:0008170">
    <property type="term" value="F:N-methyltransferase activity"/>
    <property type="evidence" value="ECO:0007669"/>
    <property type="project" value="InterPro"/>
</dbReference>
<reference evidence="7" key="1">
    <citation type="submission" date="2018-08" db="EMBL/GenBank/DDBJ databases">
        <title>Mucilaginibacter terrae sp. nov., isolated from manganese diggings.</title>
        <authorList>
            <person name="Huang Y."/>
            <person name="Zhou Z."/>
        </authorList>
    </citation>
    <scope>NUCLEOTIDE SEQUENCE [LARGE SCALE GENOMIC DNA]</scope>
    <source>
        <strain evidence="7">ZH6</strain>
    </source>
</reference>
<dbReference type="GO" id="GO:0003677">
    <property type="term" value="F:DNA binding"/>
    <property type="evidence" value="ECO:0007669"/>
    <property type="project" value="InterPro"/>
</dbReference>
<sequence length="624" mass="71462">MSMDGKSLNVTEDLISKLKEIIPGAFTEDKINIEQLKQILGENINIDSERYQLNWAGKTEAYKVLQLPTTATLNPVKTESINWDTTTNIFIEGENLEALKALQKSYYGKVKAICIDPPYNTGSDSFIYPDKYSETKEEYYKKIGEKDEDGFMMKEGFFRPNKKENGQFHSNWLSMMLPRLFLAKNLLSDDGVIFVNIDDNELANLKILMDEIFGEENKEAIVTWRRRHNQPNDKSKMISKVAEYILVYAKNSEKLKEKNTFYGIPLSETRQGSYTNSDNDPLGPWDSKPWKAGSGQTGSKYKINTPTGKILDEEWMGAESTYKQLLSEGKIYFPNGGDGWPRKKFYLSERMEEGQCAHNFWNHSEFGSNQEGSAELAEIFNGKNVFDNPKPTKLIKALLKISTSKDDIVLDFFGGSGSTAHAVYELNEEEGTNRQFIVIQLPEKINESDEAYKLGYRTISEVTRARLKKIAAKKNDELKSGLNFNNRSPIGFRFFKISNSNFKIWRSDYLQNEEDIIKQLQIFNNVQKENSTEEEMAWEIAIKNGVKLSSMHSVLEFGNDKFHYFPERKLLIGIQSITRDSAKEIINSNPSALICLDTIFQKNDKEKTNIQLLFEDAGVIFHTI</sequence>
<dbReference type="PIRSF" id="PIRSF015855">
    <property type="entry name" value="TypeIII_Mtase_mKpnI"/>
    <property type="match status" value="1"/>
</dbReference>
<dbReference type="GO" id="GO:0009007">
    <property type="term" value="F:site-specific DNA-methyltransferase (adenine-specific) activity"/>
    <property type="evidence" value="ECO:0007669"/>
    <property type="project" value="UniProtKB-EC"/>
</dbReference>
<dbReference type="Proteomes" id="UP000260823">
    <property type="component" value="Unassembled WGS sequence"/>
</dbReference>
<dbReference type="Pfam" id="PF01555">
    <property type="entry name" value="N6_N4_Mtase"/>
    <property type="match status" value="1"/>
</dbReference>
<gene>
    <name evidence="7" type="ORF">DYU05_05635</name>
</gene>
<evidence type="ECO:0000256" key="4">
    <source>
        <dbReference type="ARBA" id="ARBA00022691"/>
    </source>
</evidence>
<dbReference type="InterPro" id="IPR029063">
    <property type="entry name" value="SAM-dependent_MTases_sf"/>
</dbReference>
<keyword evidence="4" id="KW-0949">S-adenosyl-L-methionine</keyword>
<dbReference type="EMBL" id="QWDE01000001">
    <property type="protein sequence ID" value="RFZ85083.1"/>
    <property type="molecule type" value="Genomic_DNA"/>
</dbReference>
<keyword evidence="8" id="KW-1185">Reference proteome</keyword>
<keyword evidence="2 7" id="KW-0489">Methyltransferase</keyword>
<organism evidence="7 8">
    <name type="scientific">Mucilaginibacter terrenus</name>
    <dbReference type="NCBI Taxonomy" id="2482727"/>
    <lineage>
        <taxon>Bacteria</taxon>
        <taxon>Pseudomonadati</taxon>
        <taxon>Bacteroidota</taxon>
        <taxon>Sphingobacteriia</taxon>
        <taxon>Sphingobacteriales</taxon>
        <taxon>Sphingobacteriaceae</taxon>
        <taxon>Mucilaginibacter</taxon>
    </lineage>
</organism>
<evidence type="ECO:0000256" key="1">
    <source>
        <dbReference type="ARBA" id="ARBA00011900"/>
    </source>
</evidence>
<dbReference type="InterPro" id="IPR002295">
    <property type="entry name" value="N4/N6-MTase_EcoPI_Mod-like"/>
</dbReference>
<keyword evidence="3 7" id="KW-0808">Transferase</keyword>
<evidence type="ECO:0000313" key="7">
    <source>
        <dbReference type="EMBL" id="RFZ85083.1"/>
    </source>
</evidence>
<name>A0A3E2NVP0_9SPHI</name>
<dbReference type="PRINTS" id="PR00506">
    <property type="entry name" value="D21N6MTFRASE"/>
</dbReference>
<dbReference type="InterPro" id="IPR002941">
    <property type="entry name" value="DNA_methylase_N4/N6"/>
</dbReference>
<dbReference type="SUPFAM" id="SSF53335">
    <property type="entry name" value="S-adenosyl-L-methionine-dependent methyltransferases"/>
    <property type="match status" value="1"/>
</dbReference>
<evidence type="ECO:0000259" key="6">
    <source>
        <dbReference type="Pfam" id="PF01555"/>
    </source>
</evidence>